<dbReference type="Pfam" id="PF07726">
    <property type="entry name" value="AAA_3"/>
    <property type="match status" value="1"/>
</dbReference>
<feature type="domain" description="AAA+ ATPase" evidence="5">
    <location>
        <begin position="56"/>
        <end position="199"/>
    </location>
</feature>
<dbReference type="RefSeq" id="WP_138408259.1">
    <property type="nucleotide sequence ID" value="NZ_QLAE01000012.1"/>
</dbReference>
<dbReference type="OrthoDB" id="9808397at2"/>
<organism evidence="6 7">
    <name type="scientific">Stutzerimonas nosocomialis</name>
    <dbReference type="NCBI Taxonomy" id="1056496"/>
    <lineage>
        <taxon>Bacteria</taxon>
        <taxon>Pseudomonadati</taxon>
        <taxon>Pseudomonadota</taxon>
        <taxon>Gammaproteobacteria</taxon>
        <taxon>Pseudomonadales</taxon>
        <taxon>Pseudomonadaceae</taxon>
        <taxon>Stutzerimonas</taxon>
    </lineage>
</organism>
<dbReference type="InterPro" id="IPR027417">
    <property type="entry name" value="P-loop_NTPase"/>
</dbReference>
<evidence type="ECO:0000313" key="7">
    <source>
        <dbReference type="Proteomes" id="UP000306753"/>
    </source>
</evidence>
<evidence type="ECO:0000256" key="1">
    <source>
        <dbReference type="ARBA" id="ARBA00022741"/>
    </source>
</evidence>
<dbReference type="FunFam" id="3.40.50.300:FF:000640">
    <property type="entry name" value="MoxR family ATPase"/>
    <property type="match status" value="1"/>
</dbReference>
<dbReference type="PIRSF" id="PIRSF002849">
    <property type="entry name" value="AAA_ATPase_chaperone_MoxR_prd"/>
    <property type="match status" value="1"/>
</dbReference>
<sequence length="338" mass="36945">MSEQTPEPTASTPPAATPSSQRARASQLAQVLEQELHKALIGQNEVVEGVLTALIAGGHVLIEGVPGLGKTLLIRALARCFGGEFARIQFTPDLMPSDVTGHAVYDLQSEQFKLRKGPAFTNLLLADEINRAPAKTQAALLEVMQERQITLEGRALAVPQPFLVMATQNPIEQEGTYPLPEAELDRFMLMLRMDYPQADEEMTLVRQVTRSAKGDMLEVTPLRSLLQARDVLALQKIAADLPIDEQVLEYAVRLARATRSWPGLTLGAGPRASIALVRGGRARALLRGGEFVTPDDIKACALPVLRHRVRLSPELDIEGLSTDQVLRQLLDQIPAPRL</sequence>
<comment type="caution">
    <text evidence="6">The sequence shown here is derived from an EMBL/GenBank/DDBJ whole genome shotgun (WGS) entry which is preliminary data.</text>
</comment>
<proteinExistence type="inferred from homology"/>
<dbReference type="PANTHER" id="PTHR42759">
    <property type="entry name" value="MOXR FAMILY PROTEIN"/>
    <property type="match status" value="1"/>
</dbReference>
<evidence type="ECO:0000256" key="3">
    <source>
        <dbReference type="ARBA" id="ARBA00061607"/>
    </source>
</evidence>
<keyword evidence="2" id="KW-0067">ATP-binding</keyword>
<accession>A0A5R9QK23</accession>
<dbReference type="SUPFAM" id="SSF52540">
    <property type="entry name" value="P-loop containing nucleoside triphosphate hydrolases"/>
    <property type="match status" value="1"/>
</dbReference>
<dbReference type="SMART" id="SM00382">
    <property type="entry name" value="AAA"/>
    <property type="match status" value="1"/>
</dbReference>
<comment type="similarity">
    <text evidence="3">Belongs to the MoxR family.</text>
</comment>
<dbReference type="InterPro" id="IPR011703">
    <property type="entry name" value="ATPase_AAA-3"/>
</dbReference>
<evidence type="ECO:0000256" key="4">
    <source>
        <dbReference type="SAM" id="MobiDB-lite"/>
    </source>
</evidence>
<dbReference type="Pfam" id="PF17863">
    <property type="entry name" value="AAA_lid_2"/>
    <property type="match status" value="1"/>
</dbReference>
<evidence type="ECO:0000256" key="2">
    <source>
        <dbReference type="ARBA" id="ARBA00022840"/>
    </source>
</evidence>
<dbReference type="EMBL" id="QLAG01000001">
    <property type="protein sequence ID" value="TLX65488.1"/>
    <property type="molecule type" value="Genomic_DNA"/>
</dbReference>
<dbReference type="InterPro" id="IPR041628">
    <property type="entry name" value="ChlI/MoxR_AAA_lid"/>
</dbReference>
<dbReference type="InterPro" id="IPR003593">
    <property type="entry name" value="AAA+_ATPase"/>
</dbReference>
<protein>
    <submittedName>
        <fullName evidence="6">AAA family ATPase</fullName>
    </submittedName>
</protein>
<reference evidence="6 7" key="1">
    <citation type="journal article" date="2017" name="Eur. J. Clin. Microbiol. Infect. Dis.">
        <title>Uncommonly isolated clinical Pseudomonas: identification and phylogenetic assignation.</title>
        <authorList>
            <person name="Mulet M."/>
            <person name="Gomila M."/>
            <person name="Ramirez A."/>
            <person name="Cardew S."/>
            <person name="Moore E.R."/>
            <person name="Lalucat J."/>
            <person name="Garcia-Valdes E."/>
        </authorList>
    </citation>
    <scope>NUCLEOTIDE SEQUENCE [LARGE SCALE GENOMIC DNA]</scope>
    <source>
        <strain evidence="6 7">SD129</strain>
    </source>
</reference>
<keyword evidence="7" id="KW-1185">Reference proteome</keyword>
<dbReference type="Gene3D" id="3.40.50.300">
    <property type="entry name" value="P-loop containing nucleotide triphosphate hydrolases"/>
    <property type="match status" value="1"/>
</dbReference>
<dbReference type="GO" id="GO:0005524">
    <property type="term" value="F:ATP binding"/>
    <property type="evidence" value="ECO:0007669"/>
    <property type="project" value="UniProtKB-KW"/>
</dbReference>
<dbReference type="GO" id="GO:0016887">
    <property type="term" value="F:ATP hydrolysis activity"/>
    <property type="evidence" value="ECO:0007669"/>
    <property type="project" value="InterPro"/>
</dbReference>
<keyword evidence="1" id="KW-0547">Nucleotide-binding</keyword>
<evidence type="ECO:0000259" key="5">
    <source>
        <dbReference type="SMART" id="SM00382"/>
    </source>
</evidence>
<name>A0A5R9QK23_9GAMM</name>
<dbReference type="InterPro" id="IPR050764">
    <property type="entry name" value="CbbQ/NirQ/NorQ/GpvN"/>
</dbReference>
<dbReference type="Proteomes" id="UP000306753">
    <property type="component" value="Unassembled WGS sequence"/>
</dbReference>
<evidence type="ECO:0000313" key="6">
    <source>
        <dbReference type="EMBL" id="TLX65488.1"/>
    </source>
</evidence>
<dbReference type="AlphaFoldDB" id="A0A5R9QK23"/>
<feature type="region of interest" description="Disordered" evidence="4">
    <location>
        <begin position="1"/>
        <end position="23"/>
    </location>
</feature>
<gene>
    <name evidence="6" type="ORF">DN820_01030</name>
</gene>
<dbReference type="Gene3D" id="1.10.8.80">
    <property type="entry name" value="Magnesium chelatase subunit I, C-Terminal domain"/>
    <property type="match status" value="1"/>
</dbReference>
<dbReference type="CDD" id="cd00009">
    <property type="entry name" value="AAA"/>
    <property type="match status" value="1"/>
</dbReference>
<dbReference type="PANTHER" id="PTHR42759:SF1">
    <property type="entry name" value="MAGNESIUM-CHELATASE SUBUNIT CHLD"/>
    <property type="match status" value="1"/>
</dbReference>